<dbReference type="KEGG" id="minf:MESINF_1101"/>
<proteinExistence type="inferred from homology"/>
<comment type="cofactor">
    <cofactor evidence="1">
        <name>[4Fe-4S] cluster</name>
        <dbReference type="ChEBI" id="CHEBI:49883"/>
    </cofactor>
</comment>
<comment type="similarity">
    <text evidence="2">Belongs to the AOR/FOR family.</text>
</comment>
<evidence type="ECO:0000256" key="4">
    <source>
        <dbReference type="ARBA" id="ARBA00022723"/>
    </source>
</evidence>
<dbReference type="Pfam" id="PF02730">
    <property type="entry name" value="AFOR_N"/>
    <property type="match status" value="1"/>
</dbReference>
<evidence type="ECO:0000256" key="8">
    <source>
        <dbReference type="ARBA" id="ARBA00049934"/>
    </source>
</evidence>
<reference evidence="10 11" key="1">
    <citation type="submission" date="2017-01" db="EMBL/GenBank/DDBJ databases">
        <authorList>
            <person name="Erauso G."/>
        </authorList>
    </citation>
    <scope>NUCLEOTIDE SEQUENCE [LARGE SCALE GENOMIC DNA]</scope>
    <source>
        <strain evidence="10">MESINF1</strain>
    </source>
</reference>
<dbReference type="Gene3D" id="3.60.9.10">
    <property type="entry name" value="Aldehyde ferredoxin oxidoreductase, N-terminal domain"/>
    <property type="match status" value="1"/>
</dbReference>
<dbReference type="InterPro" id="IPR013985">
    <property type="entry name" value="Ald_Fedxn_OxRdtase_dom3"/>
</dbReference>
<dbReference type="PANTHER" id="PTHR30038">
    <property type="entry name" value="ALDEHYDE FERREDOXIN OXIDOREDUCTASE"/>
    <property type="match status" value="1"/>
</dbReference>
<keyword evidence="6" id="KW-0408">Iron</keyword>
<evidence type="ECO:0000256" key="5">
    <source>
        <dbReference type="ARBA" id="ARBA00023002"/>
    </source>
</evidence>
<protein>
    <submittedName>
        <fullName evidence="10">Aldehyde:ferredoxin oxidoreductase</fullName>
    </submittedName>
</protein>
<dbReference type="InterPro" id="IPR036503">
    <property type="entry name" value="Ald_Fedxn_OxRdtase_N_sf"/>
</dbReference>
<dbReference type="EMBL" id="LS974202">
    <property type="protein sequence ID" value="SSC12545.1"/>
    <property type="molecule type" value="Genomic_DNA"/>
</dbReference>
<evidence type="ECO:0000256" key="2">
    <source>
        <dbReference type="ARBA" id="ARBA00011032"/>
    </source>
</evidence>
<evidence type="ECO:0000313" key="10">
    <source>
        <dbReference type="EMBL" id="SSC12545.1"/>
    </source>
</evidence>
<dbReference type="Gene3D" id="1.10.599.10">
    <property type="entry name" value="Aldehyde Ferredoxin Oxidoreductase Protein, subunit A, domain 3"/>
    <property type="match status" value="1"/>
</dbReference>
<dbReference type="RefSeq" id="WP_169698848.1">
    <property type="nucleotide sequence ID" value="NZ_LS974202.1"/>
</dbReference>
<dbReference type="Gene3D" id="1.10.569.10">
    <property type="entry name" value="Aldehyde Ferredoxin Oxidoreductase Protein, subunit A, domain 2"/>
    <property type="match status" value="1"/>
</dbReference>
<keyword evidence="7" id="KW-0411">Iron-sulfur</keyword>
<evidence type="ECO:0000256" key="7">
    <source>
        <dbReference type="ARBA" id="ARBA00023014"/>
    </source>
</evidence>
<keyword evidence="5" id="KW-0560">Oxidoreductase</keyword>
<dbReference type="Pfam" id="PF01314">
    <property type="entry name" value="AFOR_C"/>
    <property type="match status" value="1"/>
</dbReference>
<name>A0A7Z7LEK6_9BACT</name>
<organism evidence="10 11">
    <name type="scientific">Mesotoga infera</name>
    <dbReference type="NCBI Taxonomy" id="1236046"/>
    <lineage>
        <taxon>Bacteria</taxon>
        <taxon>Thermotogati</taxon>
        <taxon>Thermotogota</taxon>
        <taxon>Thermotogae</taxon>
        <taxon>Kosmotogales</taxon>
        <taxon>Kosmotogaceae</taxon>
        <taxon>Mesotoga</taxon>
    </lineage>
</organism>
<evidence type="ECO:0000313" key="11">
    <source>
        <dbReference type="Proteomes" id="UP000250796"/>
    </source>
</evidence>
<evidence type="ECO:0000256" key="1">
    <source>
        <dbReference type="ARBA" id="ARBA00001966"/>
    </source>
</evidence>
<dbReference type="AlphaFoldDB" id="A0A7Z7LEK6"/>
<sequence length="565" mass="61529">MILNIDLNKKSSNKEEYRHFVAGRTLSSRLIAKYVQPDIHPLSQKNVLVICPASFAGTPVPNSNRLSIGAKSPLTGGIKESNIGGRVPDLIARSGIRAITVSGALEELSVLIIDKGNCRFEKAPELKGLMNYELFEKLYEKYGKNVGILGIGPAGENKLINSTISGNDLEGHASRHAGRGGMGAVMGSKNIKAIIFLEPGSPMIMPPEDTKKEFLKVSRDFAQRIIKSKVNMTLFSNLSLVSYINRLGALPIRNYRESSSEEALALSGENIVDELKSRGGRMGHACSKGCVVRCSNIIHDKNGEYVTSGFEYESIVMLGSNLGIFNFDKVVPLERFCDEFGLDTIETGASFAVAAEAGLAEFGNAESFSALTHEIRSLSPFGRLLASGSGLLGKVFGITRVPAIKNQSMAAYDPRGLKGTGTTYATSTMGADHTAGNVFPAVSKVDVRNGEGQVAESLYRQIMYTAFDIFLCIYVGATEENLDTIATLVNLFYNEQITKEDIFEIAKSTITLEMKFNEACGLNSRHNLMPEFFIEEEDSRGNKYDVPNSELRAAPEILKGLEIRK</sequence>
<dbReference type="InterPro" id="IPR001203">
    <property type="entry name" value="OxRdtase_Ald_Fedxn_C"/>
</dbReference>
<dbReference type="SMART" id="SM00790">
    <property type="entry name" value="AFOR_N"/>
    <property type="match status" value="1"/>
</dbReference>
<keyword evidence="11" id="KW-1185">Reference proteome</keyword>
<dbReference type="GO" id="GO:0009055">
    <property type="term" value="F:electron transfer activity"/>
    <property type="evidence" value="ECO:0007669"/>
    <property type="project" value="InterPro"/>
</dbReference>
<dbReference type="GO" id="GO:0046872">
    <property type="term" value="F:metal ion binding"/>
    <property type="evidence" value="ECO:0007669"/>
    <property type="project" value="UniProtKB-KW"/>
</dbReference>
<evidence type="ECO:0000256" key="3">
    <source>
        <dbReference type="ARBA" id="ARBA00022485"/>
    </source>
</evidence>
<dbReference type="GO" id="GO:0016625">
    <property type="term" value="F:oxidoreductase activity, acting on the aldehyde or oxo group of donors, iron-sulfur protein as acceptor"/>
    <property type="evidence" value="ECO:0007669"/>
    <property type="project" value="InterPro"/>
</dbReference>
<dbReference type="GO" id="GO:0051539">
    <property type="term" value="F:4 iron, 4 sulfur cluster binding"/>
    <property type="evidence" value="ECO:0007669"/>
    <property type="project" value="UniProtKB-KW"/>
</dbReference>
<evidence type="ECO:0000256" key="6">
    <source>
        <dbReference type="ARBA" id="ARBA00023004"/>
    </source>
</evidence>
<dbReference type="InterPro" id="IPR036021">
    <property type="entry name" value="Tungsten_al_ferr_oxy-like_C"/>
</dbReference>
<gene>
    <name evidence="10" type="ORF">MESINF_1101</name>
</gene>
<keyword evidence="4" id="KW-0479">Metal-binding</keyword>
<comment type="cofactor">
    <cofactor evidence="8">
        <name>tungstopterin</name>
        <dbReference type="ChEBI" id="CHEBI:30402"/>
    </cofactor>
</comment>
<dbReference type="InterPro" id="IPR013984">
    <property type="entry name" value="Ald_Fedxn_OxRdtase_dom2"/>
</dbReference>
<keyword evidence="3" id="KW-0004">4Fe-4S</keyword>
<dbReference type="InterPro" id="IPR051919">
    <property type="entry name" value="W-dependent_AOR"/>
</dbReference>
<dbReference type="Proteomes" id="UP000250796">
    <property type="component" value="Chromosome MESINF"/>
</dbReference>
<accession>A0A7Z7LEK6</accession>
<dbReference type="SUPFAM" id="SSF56228">
    <property type="entry name" value="Aldehyde ferredoxin oxidoreductase, N-terminal domain"/>
    <property type="match status" value="1"/>
</dbReference>
<feature type="domain" description="Aldehyde ferredoxin oxidoreductase N-terminal" evidence="9">
    <location>
        <begin position="1"/>
        <end position="202"/>
    </location>
</feature>
<evidence type="ECO:0000259" key="9">
    <source>
        <dbReference type="SMART" id="SM00790"/>
    </source>
</evidence>
<dbReference type="PANTHER" id="PTHR30038:SF0">
    <property type="entry name" value="TUNGSTEN-CONTAINING ALDEHYDE FERREDOXIN OXIDOREDUCTASE"/>
    <property type="match status" value="1"/>
</dbReference>
<dbReference type="InterPro" id="IPR013983">
    <property type="entry name" value="Ald_Fedxn_OxRdtase_N"/>
</dbReference>
<dbReference type="SUPFAM" id="SSF48310">
    <property type="entry name" value="Aldehyde ferredoxin oxidoreductase, C-terminal domains"/>
    <property type="match status" value="1"/>
</dbReference>